<reference evidence="4" key="1">
    <citation type="journal article" date="2019" name="Int. J. Syst. Evol. Microbiol.">
        <title>The Global Catalogue of Microorganisms (GCM) 10K type strain sequencing project: providing services to taxonomists for standard genome sequencing and annotation.</title>
        <authorList>
            <consortium name="The Broad Institute Genomics Platform"/>
            <consortium name="The Broad Institute Genome Sequencing Center for Infectious Disease"/>
            <person name="Wu L."/>
            <person name="Ma J."/>
        </authorList>
    </citation>
    <scope>NUCLEOTIDE SEQUENCE [LARGE SCALE GENOMIC DNA]</scope>
    <source>
        <strain evidence="4">CCUG 54329</strain>
    </source>
</reference>
<dbReference type="RefSeq" id="WP_380911559.1">
    <property type="nucleotide sequence ID" value="NZ_JBHTLS010000126.1"/>
</dbReference>
<comment type="caution">
    <text evidence="3">The sequence shown here is derived from an EMBL/GenBank/DDBJ whole genome shotgun (WGS) entry which is preliminary data.</text>
</comment>
<organism evidence="3 4">
    <name type="scientific">Sphingobium olei</name>
    <dbReference type="NCBI Taxonomy" id="420955"/>
    <lineage>
        <taxon>Bacteria</taxon>
        <taxon>Pseudomonadati</taxon>
        <taxon>Pseudomonadota</taxon>
        <taxon>Alphaproteobacteria</taxon>
        <taxon>Sphingomonadales</taxon>
        <taxon>Sphingomonadaceae</taxon>
        <taxon>Sphingobium</taxon>
    </lineage>
</organism>
<name>A0ABW3P1X1_9SPHN</name>
<dbReference type="Proteomes" id="UP001597203">
    <property type="component" value="Unassembled WGS sequence"/>
</dbReference>
<keyword evidence="1" id="KW-0175">Coiled coil</keyword>
<keyword evidence="4" id="KW-1185">Reference proteome</keyword>
<evidence type="ECO:0008006" key="5">
    <source>
        <dbReference type="Google" id="ProtNLM"/>
    </source>
</evidence>
<gene>
    <name evidence="3" type="ORF">ACFQ24_12215</name>
</gene>
<feature type="coiled-coil region" evidence="1">
    <location>
        <begin position="124"/>
        <end position="187"/>
    </location>
</feature>
<evidence type="ECO:0000313" key="3">
    <source>
        <dbReference type="EMBL" id="MFD1105630.1"/>
    </source>
</evidence>
<proteinExistence type="predicted"/>
<evidence type="ECO:0000256" key="2">
    <source>
        <dbReference type="SAM" id="MobiDB-lite"/>
    </source>
</evidence>
<dbReference type="EMBL" id="JBHTLS010000126">
    <property type="protein sequence ID" value="MFD1105630.1"/>
    <property type="molecule type" value="Genomic_DNA"/>
</dbReference>
<evidence type="ECO:0000256" key="1">
    <source>
        <dbReference type="SAM" id="Coils"/>
    </source>
</evidence>
<feature type="region of interest" description="Disordered" evidence="2">
    <location>
        <begin position="82"/>
        <end position="124"/>
    </location>
</feature>
<evidence type="ECO:0000313" key="4">
    <source>
        <dbReference type="Proteomes" id="UP001597203"/>
    </source>
</evidence>
<protein>
    <recommendedName>
        <fullName evidence="5">Cell envelope biogenesis protein TolA</fullName>
    </recommendedName>
</protein>
<accession>A0ABW3P1X1</accession>
<sequence length="191" mass="20936">MLSPERADGWSVAFIAMPKLKVFRTPIGFHDAYVAATSRKAALKAWGADADLFARGAAEQVTDEALMAEPLARPGEVIKRPRGTAADHLAASTPPRRTKKAAPEAKAKAPSRTKAPPRPSRAALTAAEEALEDHRRNVDAEIARLEAERARLTSEIVATRKSADREARRLQAQHDKARADYDKALNRWREG</sequence>